<proteinExistence type="predicted"/>
<keyword evidence="4" id="KW-1185">Reference proteome</keyword>
<organism evidence="3 4">
    <name type="scientific">Lasiosphaeris hirsuta</name>
    <dbReference type="NCBI Taxonomy" id="260670"/>
    <lineage>
        <taxon>Eukaryota</taxon>
        <taxon>Fungi</taxon>
        <taxon>Dikarya</taxon>
        <taxon>Ascomycota</taxon>
        <taxon>Pezizomycotina</taxon>
        <taxon>Sordariomycetes</taxon>
        <taxon>Sordariomycetidae</taxon>
        <taxon>Sordariales</taxon>
        <taxon>Lasiosphaeriaceae</taxon>
        <taxon>Lasiosphaeris</taxon>
    </lineage>
</organism>
<dbReference type="AlphaFoldDB" id="A0AA40AR05"/>
<evidence type="ECO:0000313" key="4">
    <source>
        <dbReference type="Proteomes" id="UP001172102"/>
    </source>
</evidence>
<comment type="caution">
    <text evidence="3">The sequence shown here is derived from an EMBL/GenBank/DDBJ whole genome shotgun (WGS) entry which is preliminary data.</text>
</comment>
<feature type="non-terminal residue" evidence="3">
    <location>
        <position position="1"/>
    </location>
</feature>
<dbReference type="InterPro" id="IPR046497">
    <property type="entry name" value="DUF6590"/>
</dbReference>
<evidence type="ECO:0000256" key="1">
    <source>
        <dbReference type="SAM" id="MobiDB-lite"/>
    </source>
</evidence>
<feature type="region of interest" description="Disordered" evidence="1">
    <location>
        <begin position="155"/>
        <end position="188"/>
    </location>
</feature>
<evidence type="ECO:0000259" key="2">
    <source>
        <dbReference type="Pfam" id="PF20233"/>
    </source>
</evidence>
<dbReference type="Proteomes" id="UP001172102">
    <property type="component" value="Unassembled WGS sequence"/>
</dbReference>
<name>A0AA40AR05_9PEZI</name>
<accession>A0AA40AR05</accession>
<feature type="domain" description="DUF6590" evidence="2">
    <location>
        <begin position="1"/>
        <end position="133"/>
    </location>
</feature>
<protein>
    <recommendedName>
        <fullName evidence="2">DUF6590 domain-containing protein</fullName>
    </recommendedName>
</protein>
<dbReference type="Pfam" id="PF20233">
    <property type="entry name" value="DUF6590"/>
    <property type="match status" value="1"/>
</dbReference>
<dbReference type="PANTHER" id="PTHR35391:SF5">
    <property type="entry name" value="DUF6590 DOMAIN-CONTAINING PROTEIN"/>
    <property type="match status" value="1"/>
</dbReference>
<reference evidence="3" key="1">
    <citation type="submission" date="2023-06" db="EMBL/GenBank/DDBJ databases">
        <title>Genome-scale phylogeny and comparative genomics of the fungal order Sordariales.</title>
        <authorList>
            <consortium name="Lawrence Berkeley National Laboratory"/>
            <person name="Hensen N."/>
            <person name="Bonometti L."/>
            <person name="Westerberg I."/>
            <person name="Brannstrom I.O."/>
            <person name="Guillou S."/>
            <person name="Cros-Aarteil S."/>
            <person name="Calhoun S."/>
            <person name="Haridas S."/>
            <person name="Kuo A."/>
            <person name="Mondo S."/>
            <person name="Pangilinan J."/>
            <person name="Riley R."/>
            <person name="Labutti K."/>
            <person name="Andreopoulos B."/>
            <person name="Lipzen A."/>
            <person name="Chen C."/>
            <person name="Yanf M."/>
            <person name="Daum C."/>
            <person name="Ng V."/>
            <person name="Clum A."/>
            <person name="Steindorff A."/>
            <person name="Ohm R."/>
            <person name="Martin F."/>
            <person name="Silar P."/>
            <person name="Natvig D."/>
            <person name="Lalanne C."/>
            <person name="Gautier V."/>
            <person name="Ament-Velasquez S.L."/>
            <person name="Kruys A."/>
            <person name="Hutchinson M.I."/>
            <person name="Powell A.J."/>
            <person name="Barry K."/>
            <person name="Miller A.N."/>
            <person name="Grigoriev I.V."/>
            <person name="Debuchy R."/>
            <person name="Gladieux P."/>
            <person name="Thoren M.H."/>
            <person name="Johannesson H."/>
        </authorList>
    </citation>
    <scope>NUCLEOTIDE SEQUENCE</scope>
    <source>
        <strain evidence="3">SMH4607-1</strain>
    </source>
</reference>
<gene>
    <name evidence="3" type="ORF">B0H67DRAFT_485873</name>
</gene>
<dbReference type="PANTHER" id="PTHR35391">
    <property type="entry name" value="C2H2-TYPE DOMAIN-CONTAINING PROTEIN-RELATED"/>
    <property type="match status" value="1"/>
</dbReference>
<sequence>VFKVLWSEPIGNGRTEAMTDVEVQQHLGVQFYVGFRRFIVVANDEGNCTCVPILTYERRGCTKRGVKPQKHGVVYPEGGRPHYLRNEPTMGFAPVRLHLEDSTEKLAKESRVNYAKLVTVEHNVKVFFIGTIIDFHVVNAAVDRCWILKNRLSDRQTGDSTRNRPRENRPEYRDNREREHRRDPNRRQ</sequence>
<evidence type="ECO:0000313" key="3">
    <source>
        <dbReference type="EMBL" id="KAK0720386.1"/>
    </source>
</evidence>
<dbReference type="EMBL" id="JAUKUA010000003">
    <property type="protein sequence ID" value="KAK0720386.1"/>
    <property type="molecule type" value="Genomic_DNA"/>
</dbReference>